<accession>A0A829YC63</accession>
<evidence type="ECO:0000256" key="9">
    <source>
        <dbReference type="PIRSR" id="PIRSR001100-2"/>
    </source>
</evidence>
<dbReference type="SUPFAM" id="SSF51989">
    <property type="entry name" value="Glycosyl hydrolases family 6, cellulases"/>
    <property type="match status" value="1"/>
</dbReference>
<dbReference type="RefSeq" id="WP_202626711.1">
    <property type="nucleotide sequence ID" value="NZ_BLJN01000002.1"/>
</dbReference>
<protein>
    <recommendedName>
        <fullName evidence="12">Glucanase</fullName>
        <ecNumber evidence="12">3.2.1.-</ecNumber>
    </recommendedName>
</protein>
<proteinExistence type="inferred from homology"/>
<feature type="chain" id="PRO_5033097864" description="Glucanase" evidence="12">
    <location>
        <begin position="33"/>
        <end position="457"/>
    </location>
</feature>
<comment type="similarity">
    <text evidence="12">Belongs to the glycosyl hydrolase family 6.</text>
</comment>
<keyword evidence="4" id="KW-1015">Disulfide bond</keyword>
<dbReference type="GO" id="GO:0030245">
    <property type="term" value="P:cellulose catabolic process"/>
    <property type="evidence" value="ECO:0007669"/>
    <property type="project" value="UniProtKB-KW"/>
</dbReference>
<evidence type="ECO:0000256" key="1">
    <source>
        <dbReference type="ARBA" id="ARBA00022729"/>
    </source>
</evidence>
<evidence type="ECO:0000256" key="6">
    <source>
        <dbReference type="ARBA" id="ARBA00023295"/>
    </source>
</evidence>
<keyword evidence="5 12" id="KW-0119">Carbohydrate metabolism</keyword>
<sequence>MFQLARALRSVTIAFLSGAVMILAGVAAPAIAKGNDRDGQSHVRFHVRSPNPAALQQIYELIRQRQYKNAELLLKLVLVPQATWLVGGSPQEVAQVARRTLLEAKLQHATPVFVLYNIPGRDCGSYSGGGAQTTAAYVAWIDAIAGALRDREAMVILEPDALANLPVDCGYDPTGALTVDRYTQLRHAIDTLGALPGTRVYLDAGHSRWHAVGTIASRLVQAGVADTSGFFLNASNYQPTPAQVQYGTWISNCIAFASDPSDGGWRLGHYDYCASQYYPANADDYSTWSLTDEWYANNLSGPPQNPTHFIIDTSRNGQAHAANSPNDPTYETESPGRMTLYAQAPYNQPSNVISTLAAGSWCNLPGAGAGARPTASTGNALVDAYLWIKIVGESDGSCDAAGGVRAWDYGSYSEPGWPTIFLEQQTFDPLWGRKDPSAGAWFPEQALELAKKAVPRL</sequence>
<feature type="active site" evidence="10">
    <location>
        <position position="122"/>
    </location>
</feature>
<dbReference type="PROSITE" id="PS00656">
    <property type="entry name" value="GLYCOSYL_HYDROL_F6_2"/>
    <property type="match status" value="1"/>
</dbReference>
<dbReference type="PANTHER" id="PTHR34876:SF4">
    <property type="entry name" value="1,4-BETA-D-GLUCAN CELLOBIOHYDROLASE C-RELATED"/>
    <property type="match status" value="1"/>
</dbReference>
<keyword evidence="3 12" id="KW-0136">Cellulose degradation</keyword>
<dbReference type="InterPro" id="IPR036434">
    <property type="entry name" value="Beta_cellobiohydrolase_sf"/>
</dbReference>
<evidence type="ECO:0000313" key="13">
    <source>
        <dbReference type="EMBL" id="GFE80192.1"/>
    </source>
</evidence>
<evidence type="ECO:0000256" key="7">
    <source>
        <dbReference type="ARBA" id="ARBA00023326"/>
    </source>
</evidence>
<feature type="active site" description="Proton acceptor" evidence="8">
    <location>
        <position position="395"/>
    </location>
</feature>
<organism evidence="13 14">
    <name type="scientific">Steroidobacter agaridevorans</name>
    <dbReference type="NCBI Taxonomy" id="2695856"/>
    <lineage>
        <taxon>Bacteria</taxon>
        <taxon>Pseudomonadati</taxon>
        <taxon>Pseudomonadota</taxon>
        <taxon>Gammaproteobacteria</taxon>
        <taxon>Steroidobacterales</taxon>
        <taxon>Steroidobacteraceae</taxon>
        <taxon>Steroidobacter</taxon>
    </lineage>
</organism>
<evidence type="ECO:0000313" key="14">
    <source>
        <dbReference type="Proteomes" id="UP000445000"/>
    </source>
</evidence>
<reference evidence="14" key="1">
    <citation type="submission" date="2020-01" db="EMBL/GenBank/DDBJ databases">
        <title>'Steroidobacter agaridevorans' sp. nov., agar-degrading bacteria isolated from rhizosphere soils.</title>
        <authorList>
            <person name="Ikenaga M."/>
            <person name="Kataoka M."/>
            <person name="Murouchi A."/>
            <person name="Katsuragi S."/>
            <person name="Sakai M."/>
        </authorList>
    </citation>
    <scope>NUCLEOTIDE SEQUENCE [LARGE SCALE GENOMIC DNA]</scope>
    <source>
        <strain evidence="14">YU21-B</strain>
    </source>
</reference>
<dbReference type="GO" id="GO:0004553">
    <property type="term" value="F:hydrolase activity, hydrolyzing O-glycosyl compounds"/>
    <property type="evidence" value="ECO:0007669"/>
    <property type="project" value="InterPro"/>
</dbReference>
<dbReference type="PIRSF" id="PIRSF001100">
    <property type="entry name" value="Beta_cellobiohydrolase"/>
    <property type="match status" value="1"/>
</dbReference>
<feature type="binding site" evidence="9">
    <location>
        <position position="84"/>
    </location>
    <ligand>
        <name>substrate</name>
    </ligand>
</feature>
<evidence type="ECO:0000256" key="10">
    <source>
        <dbReference type="PROSITE-ProRule" id="PRU10056"/>
    </source>
</evidence>
<feature type="binding site" evidence="9">
    <location>
        <position position="393"/>
    </location>
    <ligand>
        <name>substrate</name>
    </ligand>
</feature>
<keyword evidence="1 12" id="KW-0732">Signal</keyword>
<dbReference type="AlphaFoldDB" id="A0A829YC63"/>
<evidence type="ECO:0000256" key="3">
    <source>
        <dbReference type="ARBA" id="ARBA00023001"/>
    </source>
</evidence>
<name>A0A829YC63_9GAMM</name>
<dbReference type="PANTHER" id="PTHR34876">
    <property type="match status" value="1"/>
</dbReference>
<feature type="binding site" evidence="9">
    <location>
        <position position="209"/>
    </location>
    <ligand>
        <name>substrate</name>
    </ligand>
</feature>
<dbReference type="PROSITE" id="PS00655">
    <property type="entry name" value="GLYCOSYL_HYDROL_F6_1"/>
    <property type="match status" value="1"/>
</dbReference>
<gene>
    <name evidence="13" type="ORF">GCM10011487_21920</name>
</gene>
<evidence type="ECO:0000256" key="8">
    <source>
        <dbReference type="PIRSR" id="PIRSR001100-1"/>
    </source>
</evidence>
<feature type="binding site" evidence="9">
    <location>
        <position position="236"/>
    </location>
    <ligand>
        <name>substrate</name>
    </ligand>
</feature>
<dbReference type="PRINTS" id="PR00733">
    <property type="entry name" value="GLHYDRLASE6"/>
</dbReference>
<evidence type="ECO:0000256" key="12">
    <source>
        <dbReference type="RuleBase" id="RU361186"/>
    </source>
</evidence>
<feature type="binding site" evidence="9">
    <location>
        <position position="361"/>
    </location>
    <ligand>
        <name>substrate</name>
    </ligand>
</feature>
<keyword evidence="6 12" id="KW-0326">Glycosidase</keyword>
<feature type="binding site" evidence="9">
    <location>
        <position position="389"/>
    </location>
    <ligand>
        <name>substrate</name>
    </ligand>
</feature>
<dbReference type="EC" id="3.2.1.-" evidence="12"/>
<feature type="active site" description="Proton donor" evidence="8 11">
    <location>
        <position position="160"/>
    </location>
</feature>
<evidence type="ECO:0000256" key="4">
    <source>
        <dbReference type="ARBA" id="ARBA00023157"/>
    </source>
</evidence>
<dbReference type="InterPro" id="IPR016288">
    <property type="entry name" value="Beta_cellobiohydrolase"/>
</dbReference>
<keyword evidence="14" id="KW-1185">Reference proteome</keyword>
<dbReference type="InterPro" id="IPR001524">
    <property type="entry name" value="Glyco_hydro_6_CS"/>
</dbReference>
<dbReference type="Gene3D" id="3.20.20.40">
    <property type="entry name" value="1, 4-beta cellobiohydrolase"/>
    <property type="match status" value="1"/>
</dbReference>
<evidence type="ECO:0000256" key="5">
    <source>
        <dbReference type="ARBA" id="ARBA00023277"/>
    </source>
</evidence>
<dbReference type="Pfam" id="PF01341">
    <property type="entry name" value="Glyco_hydro_6"/>
    <property type="match status" value="1"/>
</dbReference>
<evidence type="ECO:0000256" key="2">
    <source>
        <dbReference type="ARBA" id="ARBA00022801"/>
    </source>
</evidence>
<keyword evidence="2 12" id="KW-0378">Hydrolase</keyword>
<comment type="caution">
    <text evidence="13">The sequence shown here is derived from an EMBL/GenBank/DDBJ whole genome shotgun (WGS) entry which is preliminary data.</text>
</comment>
<feature type="binding site" evidence="9">
    <location>
        <position position="206"/>
    </location>
    <ligand>
        <name>substrate</name>
    </ligand>
</feature>
<keyword evidence="7 12" id="KW-0624">Polysaccharide degradation</keyword>
<feature type="signal peptide" evidence="12">
    <location>
        <begin position="1"/>
        <end position="32"/>
    </location>
</feature>
<dbReference type="EMBL" id="BLJN01000002">
    <property type="protein sequence ID" value="GFE80192.1"/>
    <property type="molecule type" value="Genomic_DNA"/>
</dbReference>
<dbReference type="Proteomes" id="UP000445000">
    <property type="component" value="Unassembled WGS sequence"/>
</dbReference>
<evidence type="ECO:0000256" key="11">
    <source>
        <dbReference type="PROSITE-ProRule" id="PRU10057"/>
    </source>
</evidence>